<evidence type="ECO:0000256" key="7">
    <source>
        <dbReference type="ARBA" id="ARBA00023237"/>
    </source>
</evidence>
<accession>A0ABY8QHS9</accession>
<keyword evidence="10" id="KW-1185">Reference proteome</keyword>
<evidence type="ECO:0000256" key="4">
    <source>
        <dbReference type="ARBA" id="ARBA00022452"/>
    </source>
</evidence>
<feature type="signal peptide" evidence="8">
    <location>
        <begin position="1"/>
        <end position="28"/>
    </location>
</feature>
<keyword evidence="6" id="KW-0472">Membrane</keyword>
<dbReference type="Pfam" id="PF02321">
    <property type="entry name" value="OEP"/>
    <property type="match status" value="2"/>
</dbReference>
<feature type="chain" id="PRO_5046369644" evidence="8">
    <location>
        <begin position="29"/>
        <end position="468"/>
    </location>
</feature>
<dbReference type="RefSeq" id="WP_282300842.1">
    <property type="nucleotide sequence ID" value="NZ_CP124616.1"/>
</dbReference>
<dbReference type="PANTHER" id="PTHR30026">
    <property type="entry name" value="OUTER MEMBRANE PROTEIN TOLC"/>
    <property type="match status" value="1"/>
</dbReference>
<keyword evidence="3" id="KW-0813">Transport</keyword>
<keyword evidence="8" id="KW-0732">Signal</keyword>
<evidence type="ECO:0000256" key="8">
    <source>
        <dbReference type="SAM" id="SignalP"/>
    </source>
</evidence>
<dbReference type="Proteomes" id="UP001241605">
    <property type="component" value="Chromosome"/>
</dbReference>
<name>A0ABY8QHS9_9RHOB</name>
<dbReference type="EMBL" id="CP124616">
    <property type="protein sequence ID" value="WGW04211.1"/>
    <property type="molecule type" value="Genomic_DNA"/>
</dbReference>
<dbReference type="InterPro" id="IPR051906">
    <property type="entry name" value="TolC-like"/>
</dbReference>
<keyword evidence="4" id="KW-1134">Transmembrane beta strand</keyword>
<dbReference type="PANTHER" id="PTHR30026:SF22">
    <property type="entry name" value="OUTER MEMBRANE EFFLUX PROTEIN"/>
    <property type="match status" value="1"/>
</dbReference>
<proteinExistence type="inferred from homology"/>
<evidence type="ECO:0000256" key="6">
    <source>
        <dbReference type="ARBA" id="ARBA00023136"/>
    </source>
</evidence>
<evidence type="ECO:0000256" key="2">
    <source>
        <dbReference type="ARBA" id="ARBA00007613"/>
    </source>
</evidence>
<evidence type="ECO:0000256" key="3">
    <source>
        <dbReference type="ARBA" id="ARBA00022448"/>
    </source>
</evidence>
<dbReference type="InterPro" id="IPR003423">
    <property type="entry name" value="OMP_efflux"/>
</dbReference>
<keyword evidence="7" id="KW-0998">Cell outer membrane</keyword>
<evidence type="ECO:0000256" key="1">
    <source>
        <dbReference type="ARBA" id="ARBA00004442"/>
    </source>
</evidence>
<dbReference type="SUPFAM" id="SSF56954">
    <property type="entry name" value="Outer membrane efflux proteins (OEP)"/>
    <property type="match status" value="1"/>
</dbReference>
<dbReference type="InterPro" id="IPR010130">
    <property type="entry name" value="T1SS_OMP_TolC"/>
</dbReference>
<protein>
    <submittedName>
        <fullName evidence="9">TolC family outer membrane protein</fullName>
    </submittedName>
</protein>
<keyword evidence="5" id="KW-0812">Transmembrane</keyword>
<evidence type="ECO:0000313" key="9">
    <source>
        <dbReference type="EMBL" id="WGW04211.1"/>
    </source>
</evidence>
<evidence type="ECO:0000313" key="10">
    <source>
        <dbReference type="Proteomes" id="UP001241605"/>
    </source>
</evidence>
<dbReference type="Gene3D" id="1.20.1600.10">
    <property type="entry name" value="Outer membrane efflux proteins (OEP)"/>
    <property type="match status" value="1"/>
</dbReference>
<comment type="subcellular location">
    <subcellularLocation>
        <location evidence="1">Cell outer membrane</location>
    </subcellularLocation>
</comment>
<reference evidence="9 10" key="1">
    <citation type="submission" date="2023-05" db="EMBL/GenBank/DDBJ databases">
        <title>YMD87, complete Genome.</title>
        <authorList>
            <person name="Zhang J."/>
            <person name="Xu X."/>
        </authorList>
    </citation>
    <scope>NUCLEOTIDE SEQUENCE [LARGE SCALE GENOMIC DNA]</scope>
    <source>
        <strain evidence="9 10">YMD87</strain>
    </source>
</reference>
<gene>
    <name evidence="9" type="ORF">QF118_01355</name>
</gene>
<comment type="similarity">
    <text evidence="2">Belongs to the outer membrane factor (OMF) (TC 1.B.17) family.</text>
</comment>
<organism evidence="9 10">
    <name type="scientific">Tropicibacter oceani</name>
    <dbReference type="NCBI Taxonomy" id="3058420"/>
    <lineage>
        <taxon>Bacteria</taxon>
        <taxon>Pseudomonadati</taxon>
        <taxon>Pseudomonadota</taxon>
        <taxon>Alphaproteobacteria</taxon>
        <taxon>Rhodobacterales</taxon>
        <taxon>Roseobacteraceae</taxon>
        <taxon>Tropicibacter</taxon>
    </lineage>
</organism>
<dbReference type="NCBIfam" id="TIGR01844">
    <property type="entry name" value="type_I_sec_TolC"/>
    <property type="match status" value="1"/>
</dbReference>
<sequence>MNRTIRQGVRRLVTVASISVLMAGTAMAENLADALTSAYNHSGLLEQNRAVLRAADEDVAIAMSALRPTLSWSAEIQRQFGFNYSASYRGRISNTESTVALIASYTLYDFGKSQLGIEAAKEVVLATRETLVSIEQQVLLRAVSAFLNVRRTLEIVGLRQNNVRVIETELRAARDRFEVGEVTRTDVALAEARLAAARSALAASQGDLDIARAEYTAVVGKKPGNLVAPKSLPRLPAQAEGAATALRLHPDLISVQHQILALELLVSQAEAAMKPTVSLSGRLAATDNFKDPTNSRIGSITLGASGPIYQGGRLSAEVRKARARRDAERGNLHTVRHAITQDVSTAYATLKVAAASIEASNQQVRAATVAFRGVREEASLGARTTFDVLEAEQELLDAQSGLISATIDRHLAAYQVLASLGMLTTEHLKLNVVKYDPAEYYNLVKDAPTARSKQGKQLDRVLERLQKQ</sequence>
<evidence type="ECO:0000256" key="5">
    <source>
        <dbReference type="ARBA" id="ARBA00022692"/>
    </source>
</evidence>